<evidence type="ECO:0000256" key="3">
    <source>
        <dbReference type="ARBA" id="ARBA00022692"/>
    </source>
</evidence>
<dbReference type="SUPFAM" id="SSF48726">
    <property type="entry name" value="Immunoglobulin"/>
    <property type="match status" value="1"/>
</dbReference>
<gene>
    <name evidence="16" type="primary">LOC110974978</name>
</gene>
<dbReference type="InterPro" id="IPR013106">
    <property type="entry name" value="Ig_V-set"/>
</dbReference>
<name>A0A8B7XR50_ACAPL</name>
<dbReference type="GeneID" id="110974978"/>
<dbReference type="Gene3D" id="2.60.40.10">
    <property type="entry name" value="Immunoglobulins"/>
    <property type="match status" value="1"/>
</dbReference>
<keyword evidence="3 12" id="KW-0812">Transmembrane</keyword>
<evidence type="ECO:0000313" key="15">
    <source>
        <dbReference type="Proteomes" id="UP000694845"/>
    </source>
</evidence>
<keyword evidence="10" id="KW-0393">Immunoglobulin domain</keyword>
<reference evidence="16" key="1">
    <citation type="submission" date="2025-08" db="UniProtKB">
        <authorList>
            <consortium name="RefSeq"/>
        </authorList>
    </citation>
    <scope>IDENTIFICATION</scope>
</reference>
<dbReference type="InterPro" id="IPR036179">
    <property type="entry name" value="Ig-like_dom_sf"/>
</dbReference>
<evidence type="ECO:0000313" key="16">
    <source>
        <dbReference type="RefSeq" id="XP_022082662.1"/>
    </source>
</evidence>
<feature type="signal peptide" evidence="13">
    <location>
        <begin position="1"/>
        <end position="18"/>
    </location>
</feature>
<dbReference type="GO" id="GO:0007166">
    <property type="term" value="P:cell surface receptor signaling pathway"/>
    <property type="evidence" value="ECO:0007669"/>
    <property type="project" value="TreeGrafter"/>
</dbReference>
<organism evidence="15 16">
    <name type="scientific">Acanthaster planci</name>
    <name type="common">Crown-of-thorns starfish</name>
    <dbReference type="NCBI Taxonomy" id="133434"/>
    <lineage>
        <taxon>Eukaryota</taxon>
        <taxon>Metazoa</taxon>
        <taxon>Echinodermata</taxon>
        <taxon>Eleutherozoa</taxon>
        <taxon>Asterozoa</taxon>
        <taxon>Asteroidea</taxon>
        <taxon>Valvatacea</taxon>
        <taxon>Valvatida</taxon>
        <taxon>Acanthasteridae</taxon>
        <taxon>Acanthaster</taxon>
    </lineage>
</organism>
<dbReference type="OMA" id="TAYGSKH"/>
<dbReference type="RefSeq" id="XP_022082662.1">
    <property type="nucleotide sequence ID" value="XM_022226970.1"/>
</dbReference>
<sequence>MWTLATWCFACLITACNAQLTGEQVQDVRVSVTSRRSLVIPCVGLKPDDKVSILHWYKGATIEEALNTVLIRYDSSGTGKNYTAGEKYQLRADFSLIIYPVEPTDAGRYWCHVVIENYGVQQEDPVDVTIVSPVEHVVSSCSKLVDNVCSVIESRRLILDCWATDAFLKPNLSWAFIGCSENTSQSQQWFLSNQRSIYDEDTSTYNVSQGVFLGRLELEKDETCSFQCTTTGGAIVNESSTIVNGSSSITVVVTGKGKKPNNGQDPGDNTGNDNTTPSSGLNLGFMAVIIVLAFVSLVCLIGIVYLFSRVWCSRGSTLTAEEVEMNKTKENRDEKMCLLHAESGKGNTQDIIGEMTRWQYKGKLSKKLKGTGDTLQGVTGVLPSAGGGLVIATQYGLQCFSSNFTSISIKEDSDLSQDNIISITNHPNCDLLIVGLETGGLVFVNVLTGKTKSVFPNEIDPDSQFSTSEIAVDDVGTIFAGPRNDRSIFMMETCTTYVKKFRIDINLVSLTAYGSKHVFVSNGKDTIKKYHFKRAKGGYDMLKFKNWISVYPIGNFGIKRITVHAGLLYAVNGYDTGCRILQYDVETFDILQTFCTNLCDLQGLCFFGEFKVALYETNSVKIYEKREADELDNYVLV</sequence>
<keyword evidence="4 13" id="KW-0732">Signal</keyword>
<evidence type="ECO:0000256" key="2">
    <source>
        <dbReference type="ARBA" id="ARBA00022475"/>
    </source>
</evidence>
<keyword evidence="6 12" id="KW-0472">Membrane</keyword>
<keyword evidence="7" id="KW-1015">Disulfide bond</keyword>
<keyword evidence="9" id="KW-0325">Glycoprotein</keyword>
<protein>
    <submittedName>
        <fullName evidence="16">Uncharacterized protein LOC110974978</fullName>
    </submittedName>
</protein>
<dbReference type="GO" id="GO:0006955">
    <property type="term" value="P:immune response"/>
    <property type="evidence" value="ECO:0007669"/>
    <property type="project" value="TreeGrafter"/>
</dbReference>
<evidence type="ECO:0000256" key="10">
    <source>
        <dbReference type="ARBA" id="ARBA00023319"/>
    </source>
</evidence>
<evidence type="ECO:0000256" key="13">
    <source>
        <dbReference type="SAM" id="SignalP"/>
    </source>
</evidence>
<keyword evidence="5 12" id="KW-1133">Transmembrane helix</keyword>
<evidence type="ECO:0000256" key="12">
    <source>
        <dbReference type="SAM" id="Phobius"/>
    </source>
</evidence>
<dbReference type="SUPFAM" id="SSF63829">
    <property type="entry name" value="Calcium-dependent phosphotriesterase"/>
    <property type="match status" value="1"/>
</dbReference>
<feature type="chain" id="PRO_5034257178" evidence="13">
    <location>
        <begin position="19"/>
        <end position="637"/>
    </location>
</feature>
<keyword evidence="2" id="KW-1003">Cell membrane</keyword>
<evidence type="ECO:0000256" key="11">
    <source>
        <dbReference type="SAM" id="MobiDB-lite"/>
    </source>
</evidence>
<dbReference type="OrthoDB" id="6351205at2759"/>
<dbReference type="SMART" id="SM00409">
    <property type="entry name" value="IG"/>
    <property type="match status" value="1"/>
</dbReference>
<dbReference type="PANTHER" id="PTHR25466">
    <property type="entry name" value="T-LYMPHOCYTE ACTIVATION ANTIGEN"/>
    <property type="match status" value="1"/>
</dbReference>
<evidence type="ECO:0000259" key="14">
    <source>
        <dbReference type="SMART" id="SM00409"/>
    </source>
</evidence>
<accession>A0A8B7XR50</accession>
<dbReference type="Pfam" id="PF07686">
    <property type="entry name" value="V-set"/>
    <property type="match status" value="1"/>
</dbReference>
<dbReference type="Gene3D" id="2.130.10.10">
    <property type="entry name" value="YVTN repeat-like/Quinoprotein amine dehydrogenase"/>
    <property type="match status" value="1"/>
</dbReference>
<feature type="compositionally biased region" description="Polar residues" evidence="11">
    <location>
        <begin position="261"/>
        <end position="275"/>
    </location>
</feature>
<evidence type="ECO:0000256" key="1">
    <source>
        <dbReference type="ARBA" id="ARBA00004251"/>
    </source>
</evidence>
<proteinExistence type="predicted"/>
<evidence type="ECO:0000256" key="4">
    <source>
        <dbReference type="ARBA" id="ARBA00022729"/>
    </source>
</evidence>
<dbReference type="GO" id="GO:0071222">
    <property type="term" value="P:cellular response to lipopolysaccharide"/>
    <property type="evidence" value="ECO:0007669"/>
    <property type="project" value="TreeGrafter"/>
</dbReference>
<comment type="subcellular location">
    <subcellularLocation>
        <location evidence="1">Cell membrane</location>
        <topology evidence="1">Single-pass type I membrane protein</topology>
    </subcellularLocation>
</comment>
<dbReference type="KEGG" id="aplc:110974978"/>
<dbReference type="InterPro" id="IPR003599">
    <property type="entry name" value="Ig_sub"/>
</dbReference>
<keyword evidence="15" id="KW-1185">Reference proteome</keyword>
<dbReference type="PANTHER" id="PTHR25466:SF9">
    <property type="entry name" value="FIBRONECTIN TYPE-III DOMAIN-CONTAINING PROTEIN"/>
    <property type="match status" value="1"/>
</dbReference>
<evidence type="ECO:0000256" key="7">
    <source>
        <dbReference type="ARBA" id="ARBA00023157"/>
    </source>
</evidence>
<evidence type="ECO:0000256" key="9">
    <source>
        <dbReference type="ARBA" id="ARBA00023180"/>
    </source>
</evidence>
<keyword evidence="8" id="KW-0675">Receptor</keyword>
<feature type="domain" description="Immunoglobulin" evidence="14">
    <location>
        <begin position="27"/>
        <end position="131"/>
    </location>
</feature>
<dbReference type="Proteomes" id="UP000694845">
    <property type="component" value="Unplaced"/>
</dbReference>
<dbReference type="InterPro" id="IPR013783">
    <property type="entry name" value="Ig-like_fold"/>
</dbReference>
<evidence type="ECO:0000256" key="8">
    <source>
        <dbReference type="ARBA" id="ARBA00023170"/>
    </source>
</evidence>
<feature type="region of interest" description="Disordered" evidence="11">
    <location>
        <begin position="254"/>
        <end position="275"/>
    </location>
</feature>
<dbReference type="AlphaFoldDB" id="A0A8B7XR50"/>
<feature type="transmembrane region" description="Helical" evidence="12">
    <location>
        <begin position="283"/>
        <end position="307"/>
    </location>
</feature>
<dbReference type="InterPro" id="IPR015943">
    <property type="entry name" value="WD40/YVTN_repeat-like_dom_sf"/>
</dbReference>
<evidence type="ECO:0000256" key="5">
    <source>
        <dbReference type="ARBA" id="ARBA00022989"/>
    </source>
</evidence>
<dbReference type="InterPro" id="IPR051713">
    <property type="entry name" value="T-cell_Activation_Regulation"/>
</dbReference>
<dbReference type="GO" id="GO:0009897">
    <property type="term" value="C:external side of plasma membrane"/>
    <property type="evidence" value="ECO:0007669"/>
    <property type="project" value="TreeGrafter"/>
</dbReference>
<evidence type="ECO:0000256" key="6">
    <source>
        <dbReference type="ARBA" id="ARBA00023136"/>
    </source>
</evidence>